<dbReference type="PROSITE" id="PS00657">
    <property type="entry name" value="FORK_HEAD_1"/>
    <property type="match status" value="1"/>
</dbReference>
<reference evidence="7" key="1">
    <citation type="submission" date="2019-05" db="EMBL/GenBank/DDBJ databases">
        <title>Annotation for the trematode Fasciolopsis buski.</title>
        <authorList>
            <person name="Choi Y.-J."/>
        </authorList>
    </citation>
    <scope>NUCLEOTIDE SEQUENCE</scope>
    <source>
        <strain evidence="7">HT</strain>
        <tissue evidence="7">Whole worm</tissue>
    </source>
</reference>
<feature type="compositionally biased region" description="Basic and acidic residues" evidence="5">
    <location>
        <begin position="971"/>
        <end position="984"/>
    </location>
</feature>
<dbReference type="Proteomes" id="UP000728185">
    <property type="component" value="Unassembled WGS sequence"/>
</dbReference>
<feature type="region of interest" description="Disordered" evidence="5">
    <location>
        <begin position="464"/>
        <end position="494"/>
    </location>
</feature>
<dbReference type="InterPro" id="IPR036390">
    <property type="entry name" value="WH_DNA-bd_sf"/>
</dbReference>
<dbReference type="PANTHER" id="PTHR11829">
    <property type="entry name" value="FORKHEAD BOX PROTEIN"/>
    <property type="match status" value="1"/>
</dbReference>
<feature type="region of interest" description="Disordered" evidence="5">
    <location>
        <begin position="884"/>
        <end position="913"/>
    </location>
</feature>
<feature type="region of interest" description="Disordered" evidence="5">
    <location>
        <begin position="703"/>
        <end position="725"/>
    </location>
</feature>
<feature type="region of interest" description="Disordered" evidence="5">
    <location>
        <begin position="593"/>
        <end position="679"/>
    </location>
</feature>
<dbReference type="PROSITE" id="PS50039">
    <property type="entry name" value="FORK_HEAD_3"/>
    <property type="match status" value="1"/>
</dbReference>
<dbReference type="PROSITE" id="PS00658">
    <property type="entry name" value="FORK_HEAD_2"/>
    <property type="match status" value="1"/>
</dbReference>
<gene>
    <name evidence="7" type="ORF">FBUS_04547</name>
</gene>
<evidence type="ECO:0000313" key="8">
    <source>
        <dbReference type="Proteomes" id="UP000728185"/>
    </source>
</evidence>
<evidence type="ECO:0000256" key="3">
    <source>
        <dbReference type="ARBA" id="ARBA00023242"/>
    </source>
</evidence>
<evidence type="ECO:0000256" key="5">
    <source>
        <dbReference type="SAM" id="MobiDB-lite"/>
    </source>
</evidence>
<dbReference type="EMBL" id="LUCM01003250">
    <property type="protein sequence ID" value="KAA0196084.1"/>
    <property type="molecule type" value="Genomic_DNA"/>
</dbReference>
<dbReference type="CDD" id="cd20041">
    <property type="entry name" value="FH_dFKH"/>
    <property type="match status" value="1"/>
</dbReference>
<dbReference type="Gene3D" id="1.10.10.10">
    <property type="entry name" value="Winged helix-like DNA-binding domain superfamily/Winged helix DNA-binding domain"/>
    <property type="match status" value="1"/>
</dbReference>
<dbReference type="InterPro" id="IPR030456">
    <property type="entry name" value="TF_fork_head_CS_2"/>
</dbReference>
<comment type="caution">
    <text evidence="7">The sequence shown here is derived from an EMBL/GenBank/DDBJ whole genome shotgun (WGS) entry which is preliminary data.</text>
</comment>
<dbReference type="InterPro" id="IPR047388">
    <property type="entry name" value="FH-like_dFKH"/>
</dbReference>
<feature type="DNA-binding region" description="Fork-head" evidence="4">
    <location>
        <begin position="498"/>
        <end position="592"/>
    </location>
</feature>
<dbReference type="FunFam" id="1.10.10.10:FF:000042">
    <property type="entry name" value="hepatocyte nuclear factor 3-beta"/>
    <property type="match status" value="1"/>
</dbReference>
<sequence length="1174" mass="129166">MLDHTRSLAFQMTGSDLGIGNIQNTNTDEMIDPFFRNSKTHCCSTSLADCTPREVLQGLANIRKREPNSPCYPTESYGDREINKSFGTISPITKGFTMVTTVETGGSTTTTTTITTTSTPTTSTSSTTSCTIPNSINSNIVTTATGVTLPTTTICVGTVIEEAKLALSSSSSSSQSSTTGTTMGSAKETETVLESQITQSKWFISNPSSVINSNTAMPMTPWLPRLRNGWGCDQTDHGNSIGTAFLSQQSAECWNCTVSTASHSTDPVVPNYTKGILSGHCKTQLTMYPISDSVPISVPISSNSTPLNHDSESVSRSPRIAPNGSFDSAVMDSMKPHTSSEYMYYNYPQRNRYSELDDAMTSGKVHSSMGISLSPHSETDTRGSSMLNSRSIPLFPSDCPDSYTYSTQIHPASLVAHQMQDILSQSSPNSFCGLKSRDFGAPDIGENIPFEHHSLTQSNVGNFQQSASSLAPSQSQQQQQQQHQQHHQQQQQQSCHAKPPYSYISLITMAIQNSPVRMCTLSEIYQFIIDLFPYYRQHQQRWQNSIRHSLSFNDCFVKVSRSPDKPGKGSYWTLHPESGNMFENGCYLRRQKRFKDPKREAVRRSQRASQTILRGRGTNSSGLTHGLGSGVGDPNHSLITGLDDRLSLDSKPDPSDDLNYDAEDGASSFYDDNYSPSTRDHMANKSRLYGIDMKQTMLTETGLLNHSSSPSPTRTGVLKPDNSDGITKAELIRPDESDPSPYAYPNPNQFPFSVPTNGVPRIPEHMNSFYLPTPWTRPIPPTIPGSEERVHDTTSFSSSVLYNSGLNSGEFWLHKTRPGMSYDSFIPDNHTIDFYPIQSGRVSHSNNHRSLCDIDRFVMAHSTQSVPNYPSILQSPTAQPYVVGSSTYPISNPPTSTHPLPPPHHPQSTQQANERNLTDTDYLTEHDRLSTTSSGSSSDQSHTSNGKVQSNPTIIPRSGRDISSSELIDPTSDHDRIYTRRSEMSELIGSSKRSRIIRDMDEQISNDLENPMKSSKLPPVPFGSQDVECANSGMDIASLGLTQSSLLLHSTSSSIPNSLCPFGSIPTGLHGNIQSNEPYWIPEMYANPDTNISANRLDPSNTDSSKCAELNSRLVEESHGTTTFSIDRLMHQHYQNHVIGDTNTLLFPLSGLDRTQTKNVTPNFLDVRPSISII</sequence>
<feature type="compositionally biased region" description="Low complexity" evidence="5">
    <location>
        <begin position="930"/>
        <end position="944"/>
    </location>
</feature>
<feature type="region of interest" description="Disordered" evidence="5">
    <location>
        <begin position="927"/>
        <end position="993"/>
    </location>
</feature>
<dbReference type="GO" id="GO:0000978">
    <property type="term" value="F:RNA polymerase II cis-regulatory region sequence-specific DNA binding"/>
    <property type="evidence" value="ECO:0007669"/>
    <property type="project" value="TreeGrafter"/>
</dbReference>
<evidence type="ECO:0000256" key="4">
    <source>
        <dbReference type="PROSITE-ProRule" id="PRU00089"/>
    </source>
</evidence>
<feature type="compositionally biased region" description="Low complexity" evidence="5">
    <location>
        <begin position="168"/>
        <end position="185"/>
    </location>
</feature>
<keyword evidence="3 4" id="KW-0539">Nucleus</keyword>
<dbReference type="GO" id="GO:0009653">
    <property type="term" value="P:anatomical structure morphogenesis"/>
    <property type="evidence" value="ECO:0007669"/>
    <property type="project" value="TreeGrafter"/>
</dbReference>
<feature type="compositionally biased region" description="Polar residues" evidence="5">
    <location>
        <begin position="703"/>
        <end position="714"/>
    </location>
</feature>
<dbReference type="InterPro" id="IPR001766">
    <property type="entry name" value="Fork_head_dom"/>
</dbReference>
<dbReference type="OrthoDB" id="5954824at2759"/>
<feature type="compositionally biased region" description="Polar residues" evidence="5">
    <location>
        <begin position="607"/>
        <end position="623"/>
    </location>
</feature>
<dbReference type="InterPro" id="IPR018122">
    <property type="entry name" value="TF_fork_head_CS_1"/>
</dbReference>
<evidence type="ECO:0000259" key="6">
    <source>
        <dbReference type="PROSITE" id="PS50039"/>
    </source>
</evidence>
<dbReference type="AlphaFoldDB" id="A0A8E0RX72"/>
<dbReference type="SUPFAM" id="SSF46785">
    <property type="entry name" value="Winged helix' DNA-binding domain"/>
    <property type="match status" value="1"/>
</dbReference>
<dbReference type="PRINTS" id="PR00053">
    <property type="entry name" value="FORKHEAD"/>
</dbReference>
<feature type="region of interest" description="Disordered" evidence="5">
    <location>
        <begin position="167"/>
        <end position="189"/>
    </location>
</feature>
<dbReference type="GO" id="GO:0000981">
    <property type="term" value="F:DNA-binding transcription factor activity, RNA polymerase II-specific"/>
    <property type="evidence" value="ECO:0007669"/>
    <property type="project" value="TreeGrafter"/>
</dbReference>
<feature type="region of interest" description="Disordered" evidence="5">
    <location>
        <begin position="302"/>
        <end position="329"/>
    </location>
</feature>
<proteinExistence type="predicted"/>
<keyword evidence="8" id="KW-1185">Reference proteome</keyword>
<dbReference type="PANTHER" id="PTHR11829:SF380">
    <property type="entry name" value="PROTEIN FORK HEAD"/>
    <property type="match status" value="1"/>
</dbReference>
<dbReference type="InterPro" id="IPR036388">
    <property type="entry name" value="WH-like_DNA-bd_sf"/>
</dbReference>
<feature type="compositionally biased region" description="Basic and acidic residues" evidence="5">
    <location>
        <begin position="642"/>
        <end position="654"/>
    </location>
</feature>
<feature type="compositionally biased region" description="Acidic residues" evidence="5">
    <location>
        <begin position="655"/>
        <end position="664"/>
    </location>
</feature>
<evidence type="ECO:0000256" key="2">
    <source>
        <dbReference type="ARBA" id="ARBA00023125"/>
    </source>
</evidence>
<keyword evidence="2 4" id="KW-0238">DNA-binding</keyword>
<organism evidence="7 8">
    <name type="scientific">Fasciolopsis buskii</name>
    <dbReference type="NCBI Taxonomy" id="27845"/>
    <lineage>
        <taxon>Eukaryota</taxon>
        <taxon>Metazoa</taxon>
        <taxon>Spiralia</taxon>
        <taxon>Lophotrochozoa</taxon>
        <taxon>Platyhelminthes</taxon>
        <taxon>Trematoda</taxon>
        <taxon>Digenea</taxon>
        <taxon>Plagiorchiida</taxon>
        <taxon>Echinostomata</taxon>
        <taxon>Echinostomatoidea</taxon>
        <taxon>Fasciolidae</taxon>
        <taxon>Fasciolopsis</taxon>
    </lineage>
</organism>
<dbReference type="GO" id="GO:0005634">
    <property type="term" value="C:nucleus"/>
    <property type="evidence" value="ECO:0007669"/>
    <property type="project" value="UniProtKB-SubCell"/>
</dbReference>
<evidence type="ECO:0000256" key="1">
    <source>
        <dbReference type="ARBA" id="ARBA00004123"/>
    </source>
</evidence>
<dbReference type="SMART" id="SM00339">
    <property type="entry name" value="FH"/>
    <property type="match status" value="1"/>
</dbReference>
<evidence type="ECO:0000313" key="7">
    <source>
        <dbReference type="EMBL" id="KAA0196084.1"/>
    </source>
</evidence>
<dbReference type="InterPro" id="IPR050211">
    <property type="entry name" value="FOX_domain-containing"/>
</dbReference>
<dbReference type="Pfam" id="PF00250">
    <property type="entry name" value="Forkhead"/>
    <property type="match status" value="1"/>
</dbReference>
<comment type="subcellular location">
    <subcellularLocation>
        <location evidence="1 4">Nucleus</location>
    </subcellularLocation>
</comment>
<accession>A0A8E0RX72</accession>
<protein>
    <submittedName>
        <fullName evidence="7">Fork head protein</fullName>
    </submittedName>
</protein>
<feature type="domain" description="Fork-head" evidence="6">
    <location>
        <begin position="498"/>
        <end position="592"/>
    </location>
</feature>
<feature type="region of interest" description="Disordered" evidence="5">
    <location>
        <begin position="106"/>
        <end position="129"/>
    </location>
</feature>
<name>A0A8E0RX72_9TREM</name>
<dbReference type="GO" id="GO:0030154">
    <property type="term" value="P:cell differentiation"/>
    <property type="evidence" value="ECO:0007669"/>
    <property type="project" value="TreeGrafter"/>
</dbReference>